<dbReference type="AlphaFoldDB" id="D1AR18"/>
<dbReference type="Proteomes" id="UP000000845">
    <property type="component" value="Chromosome"/>
</dbReference>
<dbReference type="eggNOG" id="ENOG5032RCE">
    <property type="taxonomic scope" value="Bacteria"/>
</dbReference>
<proteinExistence type="predicted"/>
<reference evidence="3" key="1">
    <citation type="submission" date="2009-09" db="EMBL/GenBank/DDBJ databases">
        <title>The complete chromosome of Sebaldella termitidis ATCC 33386.</title>
        <authorList>
            <consortium name="US DOE Joint Genome Institute (JGI-PGF)"/>
            <person name="Lucas S."/>
            <person name="Copeland A."/>
            <person name="Lapidus A."/>
            <person name="Glavina del Rio T."/>
            <person name="Dalin E."/>
            <person name="Tice H."/>
            <person name="Bruce D."/>
            <person name="Goodwin L."/>
            <person name="Pitluck S."/>
            <person name="Kyrpides N."/>
            <person name="Mavromatis K."/>
            <person name="Ivanova N."/>
            <person name="Mikhailova N."/>
            <person name="Sims D."/>
            <person name="Meincke L."/>
            <person name="Brettin T."/>
            <person name="Detter J.C."/>
            <person name="Han C."/>
            <person name="Larimer F."/>
            <person name="Land M."/>
            <person name="Hauser L."/>
            <person name="Markowitz V."/>
            <person name="Cheng J.F."/>
            <person name="Hugenholtz P."/>
            <person name="Woyke T."/>
            <person name="Wu D."/>
            <person name="Eisen J.A."/>
        </authorList>
    </citation>
    <scope>NUCLEOTIDE SEQUENCE [LARGE SCALE GENOMIC DNA]</scope>
    <source>
        <strain evidence="3">ATCC 33386 / NCTC 11300</strain>
    </source>
</reference>
<name>D1AR18_SEBTE</name>
<dbReference type="EMBL" id="CP001739">
    <property type="protein sequence ID" value="ACZ07706.1"/>
    <property type="molecule type" value="Genomic_DNA"/>
</dbReference>
<protein>
    <submittedName>
        <fullName evidence="2">Uncharacterized protein</fullName>
    </submittedName>
</protein>
<accession>D1AR18</accession>
<dbReference type="RefSeq" id="WP_012860302.1">
    <property type="nucleotide sequence ID" value="NC_013517.1"/>
</dbReference>
<dbReference type="KEGG" id="str:Sterm_0834"/>
<keyword evidence="1" id="KW-0175">Coiled coil</keyword>
<evidence type="ECO:0000313" key="3">
    <source>
        <dbReference type="Proteomes" id="UP000000845"/>
    </source>
</evidence>
<feature type="coiled-coil region" evidence="1">
    <location>
        <begin position="131"/>
        <end position="165"/>
    </location>
</feature>
<evidence type="ECO:0000313" key="2">
    <source>
        <dbReference type="EMBL" id="ACZ07706.1"/>
    </source>
</evidence>
<evidence type="ECO:0000256" key="1">
    <source>
        <dbReference type="SAM" id="Coils"/>
    </source>
</evidence>
<dbReference type="STRING" id="526218.Sterm_0834"/>
<keyword evidence="3" id="KW-1185">Reference proteome</keyword>
<dbReference type="HOGENOM" id="CLU_1413337_0_0_0"/>
<sequence>MNITDHALMRYAQRFEGEQISSDSVFREWKKSNIDKVEKYEKALRILFQSAKFLTEGKYDKNGKISSFYIVEEERVCFVYDKKQQNIVTVYFIDFGMTEEENSQMLAIFLNFISNTKVEKEEFELKWSEELTQLKRKSSALEIEKNEYREKIKKLESEQQLINKQIEFSGNKRKVYEANLQNAYKKIINSIEF</sequence>
<reference evidence="2 3" key="2">
    <citation type="journal article" date="2010" name="Stand. Genomic Sci.">
        <title>Complete genome sequence of Sebaldella termitidis type strain (NCTC 11300).</title>
        <authorList>
            <person name="Harmon-Smith M."/>
            <person name="Celia L."/>
            <person name="Chertkov O."/>
            <person name="Lapidus A."/>
            <person name="Copeland A."/>
            <person name="Glavina Del Rio T."/>
            <person name="Nolan M."/>
            <person name="Lucas S."/>
            <person name="Tice H."/>
            <person name="Cheng J.F."/>
            <person name="Han C."/>
            <person name="Detter J.C."/>
            <person name="Bruce D."/>
            <person name="Goodwin L."/>
            <person name="Pitluck S."/>
            <person name="Pati A."/>
            <person name="Liolios K."/>
            <person name="Ivanova N."/>
            <person name="Mavromatis K."/>
            <person name="Mikhailova N."/>
            <person name="Chen A."/>
            <person name="Palaniappan K."/>
            <person name="Land M."/>
            <person name="Hauser L."/>
            <person name="Chang Y.J."/>
            <person name="Jeffries C.D."/>
            <person name="Brettin T."/>
            <person name="Goker M."/>
            <person name="Beck B."/>
            <person name="Bristow J."/>
            <person name="Eisen J.A."/>
            <person name="Markowitz V."/>
            <person name="Hugenholtz P."/>
            <person name="Kyrpides N.C."/>
            <person name="Klenk H.P."/>
            <person name="Chen F."/>
        </authorList>
    </citation>
    <scope>NUCLEOTIDE SEQUENCE [LARGE SCALE GENOMIC DNA]</scope>
    <source>
        <strain evidence="3">ATCC 33386 / NCTC 11300</strain>
    </source>
</reference>
<organism evidence="2 3">
    <name type="scientific">Sebaldella termitidis (strain ATCC 33386 / NCTC 11300)</name>
    <dbReference type="NCBI Taxonomy" id="526218"/>
    <lineage>
        <taxon>Bacteria</taxon>
        <taxon>Fusobacteriati</taxon>
        <taxon>Fusobacteriota</taxon>
        <taxon>Fusobacteriia</taxon>
        <taxon>Fusobacteriales</taxon>
        <taxon>Leptotrichiaceae</taxon>
        <taxon>Sebaldella</taxon>
    </lineage>
</organism>
<gene>
    <name evidence="2" type="ordered locus">Sterm_0834</name>
</gene>